<dbReference type="VEuPathDB" id="CryptoDB:Cvel_15486"/>
<organism evidence="3">
    <name type="scientific">Chromera velia CCMP2878</name>
    <dbReference type="NCBI Taxonomy" id="1169474"/>
    <lineage>
        <taxon>Eukaryota</taxon>
        <taxon>Sar</taxon>
        <taxon>Alveolata</taxon>
        <taxon>Colpodellida</taxon>
        <taxon>Chromeraceae</taxon>
        <taxon>Chromera</taxon>
    </lineage>
</organism>
<evidence type="ECO:0000256" key="2">
    <source>
        <dbReference type="SAM" id="SignalP"/>
    </source>
</evidence>
<dbReference type="AlphaFoldDB" id="A0A0G4F6Q7"/>
<dbReference type="EMBL" id="CDMZ01000163">
    <property type="protein sequence ID" value="CEM08116.1"/>
    <property type="molecule type" value="Genomic_DNA"/>
</dbReference>
<keyword evidence="1" id="KW-1133">Transmembrane helix</keyword>
<evidence type="ECO:0000313" key="3">
    <source>
        <dbReference type="EMBL" id="CEM08116.1"/>
    </source>
</evidence>
<sequence length="136" mass="15037">MGAAWSAFCLFVNLGTAGTVLLFGHAAYAARRQQGEDRVFERFEAAYGGCRVVSPVAVFNASFQFNDLFFVEGACKALELGLVTQLLVYVITGHEKADHLDIRFGKVVFAMLGLFTFVTRISLMLQYEPAWATQLN</sequence>
<feature type="transmembrane region" description="Helical" evidence="1">
    <location>
        <begin position="104"/>
        <end position="127"/>
    </location>
</feature>
<keyword evidence="1" id="KW-0812">Transmembrane</keyword>
<feature type="signal peptide" evidence="2">
    <location>
        <begin position="1"/>
        <end position="17"/>
    </location>
</feature>
<feature type="chain" id="PRO_5005188670" evidence="2">
    <location>
        <begin position="18"/>
        <end position="136"/>
    </location>
</feature>
<feature type="transmembrane region" description="Helical" evidence="1">
    <location>
        <begin position="68"/>
        <end position="92"/>
    </location>
</feature>
<keyword evidence="2" id="KW-0732">Signal</keyword>
<proteinExistence type="predicted"/>
<keyword evidence="1" id="KW-0472">Membrane</keyword>
<accession>A0A0G4F6Q7</accession>
<gene>
    <name evidence="3" type="ORF">Cvel_15486</name>
</gene>
<reference evidence="3" key="1">
    <citation type="submission" date="2014-11" db="EMBL/GenBank/DDBJ databases">
        <authorList>
            <person name="Otto D Thomas"/>
            <person name="Naeem Raeece"/>
        </authorList>
    </citation>
    <scope>NUCLEOTIDE SEQUENCE</scope>
</reference>
<evidence type="ECO:0000256" key="1">
    <source>
        <dbReference type="SAM" id="Phobius"/>
    </source>
</evidence>
<name>A0A0G4F6Q7_9ALVE</name>
<protein>
    <submittedName>
        <fullName evidence="3">Uncharacterized protein</fullName>
    </submittedName>
</protein>